<reference evidence="9 10" key="1">
    <citation type="journal article" date="2021" name="Nat. Plants">
        <title>The Taxus genome provides insights into paclitaxel biosynthesis.</title>
        <authorList>
            <person name="Xiong X."/>
            <person name="Gou J."/>
            <person name="Liao Q."/>
            <person name="Li Y."/>
            <person name="Zhou Q."/>
            <person name="Bi G."/>
            <person name="Li C."/>
            <person name="Du R."/>
            <person name="Wang X."/>
            <person name="Sun T."/>
            <person name="Guo L."/>
            <person name="Liang H."/>
            <person name="Lu P."/>
            <person name="Wu Y."/>
            <person name="Zhang Z."/>
            <person name="Ro D.K."/>
            <person name="Shang Y."/>
            <person name="Huang S."/>
            <person name="Yan J."/>
        </authorList>
    </citation>
    <scope>NUCLEOTIDE SEQUENCE [LARGE SCALE GENOMIC DNA]</scope>
    <source>
        <strain evidence="9">Ta-2019</strain>
    </source>
</reference>
<dbReference type="PANTHER" id="PTHR34590:SF10">
    <property type="entry name" value="RECEPTOR-LIKE PROTEIN KINASE HERK 1"/>
    <property type="match status" value="1"/>
</dbReference>
<dbReference type="InterPro" id="IPR045272">
    <property type="entry name" value="ANXUR1/2-like"/>
</dbReference>
<evidence type="ECO:0000256" key="1">
    <source>
        <dbReference type="ARBA" id="ARBA00004479"/>
    </source>
</evidence>
<keyword evidence="3" id="KW-0808">Transferase</keyword>
<keyword evidence="5" id="KW-0418">Kinase</keyword>
<feature type="domain" description="Protein kinase" evidence="8">
    <location>
        <begin position="199"/>
        <end position="315"/>
    </location>
</feature>
<dbReference type="PANTHER" id="PTHR34590">
    <property type="entry name" value="OS03G0124300 PROTEIN-RELATED"/>
    <property type="match status" value="1"/>
</dbReference>
<comment type="caution">
    <text evidence="9">The sequence shown here is derived from an EMBL/GenBank/DDBJ whole genome shotgun (WGS) entry which is preliminary data.</text>
</comment>
<keyword evidence="6" id="KW-0067">ATP-binding</keyword>
<dbReference type="Gene3D" id="1.10.510.10">
    <property type="entry name" value="Transferase(Phosphotransferase) domain 1"/>
    <property type="match status" value="1"/>
</dbReference>
<evidence type="ECO:0000256" key="4">
    <source>
        <dbReference type="ARBA" id="ARBA00022741"/>
    </source>
</evidence>
<evidence type="ECO:0000256" key="7">
    <source>
        <dbReference type="ARBA" id="ARBA00023180"/>
    </source>
</evidence>
<accession>A0AA38FK23</accession>
<dbReference type="SUPFAM" id="SSF56112">
    <property type="entry name" value="Protein kinase-like (PK-like)"/>
    <property type="match status" value="1"/>
</dbReference>
<dbReference type="GO" id="GO:0004714">
    <property type="term" value="F:transmembrane receptor protein tyrosine kinase activity"/>
    <property type="evidence" value="ECO:0007669"/>
    <property type="project" value="InterPro"/>
</dbReference>
<dbReference type="Gene3D" id="2.60.120.430">
    <property type="entry name" value="Galactose-binding lectin"/>
    <property type="match status" value="1"/>
</dbReference>
<dbReference type="Proteomes" id="UP000824469">
    <property type="component" value="Unassembled WGS sequence"/>
</dbReference>
<dbReference type="PROSITE" id="PS50011">
    <property type="entry name" value="PROTEIN_KINASE_DOM"/>
    <property type="match status" value="1"/>
</dbReference>
<dbReference type="GO" id="GO:0016020">
    <property type="term" value="C:membrane"/>
    <property type="evidence" value="ECO:0007669"/>
    <property type="project" value="UniProtKB-SubCell"/>
</dbReference>
<keyword evidence="7" id="KW-0325">Glycoprotein</keyword>
<dbReference type="InterPro" id="IPR000719">
    <property type="entry name" value="Prot_kinase_dom"/>
</dbReference>
<evidence type="ECO:0000256" key="2">
    <source>
        <dbReference type="ARBA" id="ARBA00022527"/>
    </source>
</evidence>
<dbReference type="FunFam" id="3.30.200.20:FF:000039">
    <property type="entry name" value="receptor-like protein kinase FERONIA"/>
    <property type="match status" value="1"/>
</dbReference>
<gene>
    <name evidence="9" type="ORF">KI387_009696</name>
</gene>
<sequence length="315" mass="34893">MKVDVKSSTYLFKLYLLINVTSDSLIVTFAPINNSIAFINSIEVVSVPDFLTSNVPMTLSPLSSFSGLLVIALETSYRLNMGVDPDFSYFVCMHFCDIVSRSLNQLYFHVFINSQTALDNFDLSSKASNLATPYYTDFVVNASGSKKLSVSIGPSLVDNVDPNAILNGLEIMKMSNEAGSLDGPYSVNGLIEATNKFDETLLLGVGVGEFGKVYQGKLEDGTKVAVNRGNPRSEQGVTEFQLEIKMLSKLHHHHLLSLIGYCEEHCEMILVYEYMANGPLRSHLYGENLPSLSWKQRLEVLCTRPALNPVLPREQ</sequence>
<feature type="non-terminal residue" evidence="9">
    <location>
        <position position="1"/>
    </location>
</feature>
<dbReference type="InterPro" id="IPR001245">
    <property type="entry name" value="Ser-Thr/Tyr_kinase_cat_dom"/>
</dbReference>
<proteinExistence type="predicted"/>
<keyword evidence="4" id="KW-0547">Nucleotide-binding</keyword>
<dbReference type="InterPro" id="IPR011009">
    <property type="entry name" value="Kinase-like_dom_sf"/>
</dbReference>
<keyword evidence="10" id="KW-1185">Reference proteome</keyword>
<dbReference type="InterPro" id="IPR024788">
    <property type="entry name" value="Malectin-like_Carb-bd_dom"/>
</dbReference>
<evidence type="ECO:0000313" key="9">
    <source>
        <dbReference type="EMBL" id="KAH9305292.1"/>
    </source>
</evidence>
<dbReference type="Pfam" id="PF12819">
    <property type="entry name" value="Malectin_like"/>
    <property type="match status" value="1"/>
</dbReference>
<comment type="subcellular location">
    <subcellularLocation>
        <location evidence="1">Membrane</location>
        <topology evidence="1">Single-pass type I membrane protein</topology>
    </subcellularLocation>
</comment>
<evidence type="ECO:0000256" key="3">
    <source>
        <dbReference type="ARBA" id="ARBA00022679"/>
    </source>
</evidence>
<name>A0AA38FK23_TAXCH</name>
<organism evidence="9 10">
    <name type="scientific">Taxus chinensis</name>
    <name type="common">Chinese yew</name>
    <name type="synonym">Taxus wallichiana var. chinensis</name>
    <dbReference type="NCBI Taxonomy" id="29808"/>
    <lineage>
        <taxon>Eukaryota</taxon>
        <taxon>Viridiplantae</taxon>
        <taxon>Streptophyta</taxon>
        <taxon>Embryophyta</taxon>
        <taxon>Tracheophyta</taxon>
        <taxon>Spermatophyta</taxon>
        <taxon>Pinopsida</taxon>
        <taxon>Pinidae</taxon>
        <taxon>Conifers II</taxon>
        <taxon>Cupressales</taxon>
        <taxon>Taxaceae</taxon>
        <taxon>Taxus</taxon>
    </lineage>
</organism>
<dbReference type="AlphaFoldDB" id="A0AA38FK23"/>
<evidence type="ECO:0000313" key="10">
    <source>
        <dbReference type="Proteomes" id="UP000824469"/>
    </source>
</evidence>
<dbReference type="EMBL" id="JAHRHJ020000008">
    <property type="protein sequence ID" value="KAH9305292.1"/>
    <property type="molecule type" value="Genomic_DNA"/>
</dbReference>
<evidence type="ECO:0000256" key="6">
    <source>
        <dbReference type="ARBA" id="ARBA00022840"/>
    </source>
</evidence>
<protein>
    <recommendedName>
        <fullName evidence="8">Protein kinase domain-containing protein</fullName>
    </recommendedName>
</protein>
<evidence type="ECO:0000256" key="5">
    <source>
        <dbReference type="ARBA" id="ARBA00022777"/>
    </source>
</evidence>
<dbReference type="GO" id="GO:0004674">
    <property type="term" value="F:protein serine/threonine kinase activity"/>
    <property type="evidence" value="ECO:0007669"/>
    <property type="project" value="UniProtKB-KW"/>
</dbReference>
<keyword evidence="2" id="KW-0723">Serine/threonine-protein kinase</keyword>
<dbReference type="Pfam" id="PF07714">
    <property type="entry name" value="PK_Tyr_Ser-Thr"/>
    <property type="match status" value="1"/>
</dbReference>
<dbReference type="GO" id="GO:0005524">
    <property type="term" value="F:ATP binding"/>
    <property type="evidence" value="ECO:0007669"/>
    <property type="project" value="UniProtKB-KW"/>
</dbReference>
<evidence type="ECO:0000259" key="8">
    <source>
        <dbReference type="PROSITE" id="PS50011"/>
    </source>
</evidence>